<protein>
    <submittedName>
        <fullName evidence="1">Uncharacterized protein</fullName>
    </submittedName>
</protein>
<organism evidence="1 2">
    <name type="scientific">Methylocella tundrae</name>
    <dbReference type="NCBI Taxonomy" id="227605"/>
    <lineage>
        <taxon>Bacteria</taxon>
        <taxon>Pseudomonadati</taxon>
        <taxon>Pseudomonadota</taxon>
        <taxon>Alphaproteobacteria</taxon>
        <taxon>Hyphomicrobiales</taxon>
        <taxon>Beijerinckiaceae</taxon>
        <taxon>Methylocella</taxon>
    </lineage>
</organism>
<dbReference type="AlphaFoldDB" id="A0A4U8Z6L7"/>
<geneLocation type="plasmid" evidence="1 2">
    <name>2</name>
</geneLocation>
<dbReference type="Proteomes" id="UP000294360">
    <property type="component" value="Plasmid 2"/>
</dbReference>
<dbReference type="EMBL" id="LR536451">
    <property type="protein sequence ID" value="VFU16400.1"/>
    <property type="molecule type" value="Genomic_DNA"/>
</dbReference>
<proteinExistence type="predicted"/>
<gene>
    <name evidence="1" type="ORF">MTUNDRAET4_0083</name>
</gene>
<evidence type="ECO:0000313" key="1">
    <source>
        <dbReference type="EMBL" id="VFU16400.1"/>
    </source>
</evidence>
<name>A0A4U8Z6L7_METTU</name>
<sequence length="151" mass="16506">MTFARATMTARTVHRITRLRCGAGSSMRRGGQGDFGRPRRCGVDNDRLSRLPMARFGRRLARTGHSAPYRDRLAAILCIAGKTRAQGDGPIATALVEFVEERSNAARQIAHEGRRGVLAMLLASKLFAAELTEKPFDLPPTPVPLIARLIA</sequence>
<evidence type="ECO:0000313" key="2">
    <source>
        <dbReference type="Proteomes" id="UP000294360"/>
    </source>
</evidence>
<reference evidence="1 2" key="1">
    <citation type="submission" date="2019-03" db="EMBL/GenBank/DDBJ databases">
        <authorList>
            <person name="Kox A.R. M."/>
        </authorList>
    </citation>
    <scope>NUCLEOTIDE SEQUENCE [LARGE SCALE GENOMIC DNA]</scope>
    <source>
        <strain evidence="1">MTUNDRAET4 annotated genome</strain>
        <plasmid evidence="2">2</plasmid>
    </source>
</reference>
<keyword evidence="1" id="KW-0614">Plasmid</keyword>
<accession>A0A4U8Z6L7</accession>
<dbReference type="KEGG" id="mtun:MTUNDRAET4_0083.1"/>